<comment type="pathway">
    <text evidence="11">Porphyrin-containing compound metabolism.</text>
</comment>
<feature type="transmembrane region" description="Helical" evidence="12">
    <location>
        <begin position="12"/>
        <end position="33"/>
    </location>
</feature>
<evidence type="ECO:0000256" key="4">
    <source>
        <dbReference type="ARBA" id="ARBA00022723"/>
    </source>
</evidence>
<organism evidence="13 14">
    <name type="scientific">Gilvimarinus gilvus</name>
    <dbReference type="NCBI Taxonomy" id="3058038"/>
    <lineage>
        <taxon>Bacteria</taxon>
        <taxon>Pseudomonadati</taxon>
        <taxon>Pseudomonadota</taxon>
        <taxon>Gammaproteobacteria</taxon>
        <taxon>Cellvibrionales</taxon>
        <taxon>Cellvibrionaceae</taxon>
        <taxon>Gilvimarinus</taxon>
    </lineage>
</organism>
<evidence type="ECO:0000256" key="11">
    <source>
        <dbReference type="ARBA" id="ARBA00023444"/>
    </source>
</evidence>
<dbReference type="PANTHER" id="PTHR35457:SF1">
    <property type="entry name" value="HEME A SYNTHASE"/>
    <property type="match status" value="1"/>
</dbReference>
<keyword evidence="5 12" id="KW-1133">Transmembrane helix</keyword>
<keyword evidence="10" id="KW-1015">Disulfide bond</keyword>
<evidence type="ECO:0000256" key="12">
    <source>
        <dbReference type="SAM" id="Phobius"/>
    </source>
</evidence>
<reference evidence="13 14" key="1">
    <citation type="submission" date="2023-11" db="EMBL/GenBank/DDBJ databases">
        <title>Gilvimarinus fulvus sp. nov., isolated from the surface of Kelp.</title>
        <authorList>
            <person name="Sun Y.Y."/>
            <person name="Gong Y."/>
            <person name="Du Z.J."/>
        </authorList>
    </citation>
    <scope>NUCLEOTIDE SEQUENCE [LARGE SCALE GENOMIC DNA]</scope>
    <source>
        <strain evidence="13 14">SDUM040013</strain>
    </source>
</reference>
<feature type="transmembrane region" description="Helical" evidence="12">
    <location>
        <begin position="283"/>
        <end position="302"/>
    </location>
</feature>
<dbReference type="Pfam" id="PF02628">
    <property type="entry name" value="COX15-CtaA"/>
    <property type="match status" value="1"/>
</dbReference>
<comment type="caution">
    <text evidence="13">The sequence shown here is derived from an EMBL/GenBank/DDBJ whole genome shotgun (WGS) entry which is preliminary data.</text>
</comment>
<evidence type="ECO:0000256" key="2">
    <source>
        <dbReference type="ARBA" id="ARBA00022475"/>
    </source>
</evidence>
<accession>A0ABU4RVD1</accession>
<feature type="transmembrane region" description="Helical" evidence="12">
    <location>
        <begin position="137"/>
        <end position="160"/>
    </location>
</feature>
<evidence type="ECO:0000256" key="10">
    <source>
        <dbReference type="ARBA" id="ARBA00023157"/>
    </source>
</evidence>
<keyword evidence="7" id="KW-0408">Iron</keyword>
<feature type="transmembrane region" description="Helical" evidence="12">
    <location>
        <begin position="254"/>
        <end position="271"/>
    </location>
</feature>
<evidence type="ECO:0000256" key="6">
    <source>
        <dbReference type="ARBA" id="ARBA00023002"/>
    </source>
</evidence>
<feature type="transmembrane region" description="Helical" evidence="12">
    <location>
        <begin position="308"/>
        <end position="328"/>
    </location>
</feature>
<feature type="transmembrane region" description="Helical" evidence="12">
    <location>
        <begin position="181"/>
        <end position="200"/>
    </location>
</feature>
<gene>
    <name evidence="13" type="ORF">SCD92_05530</name>
</gene>
<dbReference type="EMBL" id="JAXAFO010000007">
    <property type="protein sequence ID" value="MDX6848812.1"/>
    <property type="molecule type" value="Genomic_DNA"/>
</dbReference>
<keyword evidence="8" id="KW-0350">Heme biosynthesis</keyword>
<feature type="transmembrane region" description="Helical" evidence="12">
    <location>
        <begin position="113"/>
        <end position="131"/>
    </location>
</feature>
<evidence type="ECO:0000256" key="3">
    <source>
        <dbReference type="ARBA" id="ARBA00022692"/>
    </source>
</evidence>
<keyword evidence="6" id="KW-0560">Oxidoreductase</keyword>
<dbReference type="PANTHER" id="PTHR35457">
    <property type="entry name" value="HEME A SYNTHASE"/>
    <property type="match status" value="1"/>
</dbReference>
<name>A0ABU4RVD1_9GAMM</name>
<dbReference type="InterPro" id="IPR003780">
    <property type="entry name" value="COX15/CtaA_fam"/>
</dbReference>
<evidence type="ECO:0000313" key="14">
    <source>
        <dbReference type="Proteomes" id="UP001273505"/>
    </source>
</evidence>
<keyword evidence="4" id="KW-0479">Metal-binding</keyword>
<keyword evidence="3 12" id="KW-0812">Transmembrane</keyword>
<keyword evidence="14" id="KW-1185">Reference proteome</keyword>
<dbReference type="Proteomes" id="UP001273505">
    <property type="component" value="Unassembled WGS sequence"/>
</dbReference>
<evidence type="ECO:0000256" key="5">
    <source>
        <dbReference type="ARBA" id="ARBA00022989"/>
    </source>
</evidence>
<evidence type="ECO:0000256" key="9">
    <source>
        <dbReference type="ARBA" id="ARBA00023136"/>
    </source>
</evidence>
<feature type="transmembrane region" description="Helical" evidence="12">
    <location>
        <begin position="83"/>
        <end position="101"/>
    </location>
</feature>
<protein>
    <submittedName>
        <fullName evidence="13">COX15/CtaA family protein</fullName>
    </submittedName>
</protein>
<dbReference type="InterPro" id="IPR050450">
    <property type="entry name" value="COX15/CtaA_HemeA_synthase"/>
</dbReference>
<proteinExistence type="predicted"/>
<evidence type="ECO:0000256" key="8">
    <source>
        <dbReference type="ARBA" id="ARBA00023133"/>
    </source>
</evidence>
<evidence type="ECO:0000256" key="7">
    <source>
        <dbReference type="ARBA" id="ARBA00023004"/>
    </source>
</evidence>
<comment type="subcellular location">
    <subcellularLocation>
        <location evidence="1">Membrane</location>
        <topology evidence="1">Multi-pass membrane protein</topology>
    </subcellularLocation>
</comment>
<evidence type="ECO:0000313" key="13">
    <source>
        <dbReference type="EMBL" id="MDX6848812.1"/>
    </source>
</evidence>
<evidence type="ECO:0000256" key="1">
    <source>
        <dbReference type="ARBA" id="ARBA00004141"/>
    </source>
</evidence>
<keyword evidence="9 12" id="KW-0472">Membrane</keyword>
<sequence>MTKKDIVWGFRLALIATALASIVVVLGAFTRLADAGLGCPDWPGCYGHLTWPTTAEHVEAAEALFPEAPVEHDKTWPEMVHRHFAGTLGLLILGVTIFTWRKAATTGAALPRWHTLGLLILVIIQAAFGMWTVTLKLWPQVVTAHLLGGFATLSMLWLLAQRLGPWHWQTDQLRMLTGLKPLVVLGLFFVIVQIALGGWVSSNYAALACTDFPTCHGEWWPEMDVARGFNLTQTIGPNYLGGLLEGDARTAIHMAHRMGAIVVTVTLLLLLRRLFKVRVARSMTFVLLGVLLLQIVLGITNVLAHLPLAVAVAHNAVGAVLLLCMVTLTHRVFTAQSSTTISNDTSNRVAAS</sequence>
<dbReference type="RefSeq" id="WP_302723920.1">
    <property type="nucleotide sequence ID" value="NZ_JAULRU010000705.1"/>
</dbReference>
<keyword evidence="2" id="KW-1003">Cell membrane</keyword>